<reference evidence="1 2" key="1">
    <citation type="submission" date="2017-05" db="EMBL/GenBank/DDBJ databases">
        <authorList>
            <person name="Varghese N."/>
            <person name="Submissions S."/>
        </authorList>
    </citation>
    <scope>NUCLEOTIDE SEQUENCE [LARGE SCALE GENOMIC DNA]</scope>
    <source>
        <strain evidence="1 2">DSM 15360</strain>
    </source>
</reference>
<dbReference type="EMBL" id="FXUA01000006">
    <property type="protein sequence ID" value="SMP29977.1"/>
    <property type="molecule type" value="Genomic_DNA"/>
</dbReference>
<evidence type="ECO:0000313" key="1">
    <source>
        <dbReference type="EMBL" id="SMP29977.1"/>
    </source>
</evidence>
<protein>
    <submittedName>
        <fullName evidence="1">Uncharacterized protein</fullName>
    </submittedName>
</protein>
<name>A0ABY1PAE3_9BACT</name>
<evidence type="ECO:0000313" key="2">
    <source>
        <dbReference type="Proteomes" id="UP001157915"/>
    </source>
</evidence>
<proteinExistence type="predicted"/>
<dbReference type="Proteomes" id="UP001157915">
    <property type="component" value="Unassembled WGS sequence"/>
</dbReference>
<comment type="caution">
    <text evidence="1">The sequence shown here is derived from an EMBL/GenBank/DDBJ whole genome shotgun (WGS) entry which is preliminary data.</text>
</comment>
<gene>
    <name evidence="1" type="ORF">SAMN06265367_106230</name>
</gene>
<sequence length="29" mass="3561">MIIQMDFTLYLWNYPYGKNVKVKEEPLAR</sequence>
<organism evidence="1 2">
    <name type="scientific">Algoriphagus winogradskyi</name>
    <dbReference type="NCBI Taxonomy" id="237017"/>
    <lineage>
        <taxon>Bacteria</taxon>
        <taxon>Pseudomonadati</taxon>
        <taxon>Bacteroidota</taxon>
        <taxon>Cytophagia</taxon>
        <taxon>Cytophagales</taxon>
        <taxon>Cyclobacteriaceae</taxon>
        <taxon>Algoriphagus</taxon>
    </lineage>
</organism>
<accession>A0ABY1PAE3</accession>
<keyword evidence="2" id="KW-1185">Reference proteome</keyword>